<feature type="active site" evidence="4">
    <location>
        <position position="131"/>
    </location>
</feature>
<name>A0A7C4W022_9BACT</name>
<dbReference type="EMBL" id="DSUH01000380">
    <property type="protein sequence ID" value="HGU34454.1"/>
    <property type="molecule type" value="Genomic_DNA"/>
</dbReference>
<dbReference type="GO" id="GO:0005737">
    <property type="term" value="C:cytoplasm"/>
    <property type="evidence" value="ECO:0007669"/>
    <property type="project" value="InterPro"/>
</dbReference>
<feature type="active site" evidence="4">
    <location>
        <position position="11"/>
    </location>
</feature>
<dbReference type="AlphaFoldDB" id="A0A7C4W022"/>
<evidence type="ECO:0000256" key="4">
    <source>
        <dbReference type="PROSITE-ProRule" id="PRU00050"/>
    </source>
</evidence>
<dbReference type="GO" id="GO:0006935">
    <property type="term" value="P:chemotaxis"/>
    <property type="evidence" value="ECO:0007669"/>
    <property type="project" value="UniProtKB-UniRule"/>
</dbReference>
<dbReference type="GO" id="GO:0000156">
    <property type="term" value="F:phosphorelay response regulator activity"/>
    <property type="evidence" value="ECO:0007669"/>
    <property type="project" value="InterPro"/>
</dbReference>
<dbReference type="GO" id="GO:0008984">
    <property type="term" value="F:protein-glutamate methylesterase activity"/>
    <property type="evidence" value="ECO:0007669"/>
    <property type="project" value="UniProtKB-EC"/>
</dbReference>
<keyword evidence="1 4" id="KW-0378">Hydrolase</keyword>
<organism evidence="6">
    <name type="scientific">Desulfatirhabdium butyrativorans</name>
    <dbReference type="NCBI Taxonomy" id="340467"/>
    <lineage>
        <taxon>Bacteria</taxon>
        <taxon>Pseudomonadati</taxon>
        <taxon>Thermodesulfobacteriota</taxon>
        <taxon>Desulfobacteria</taxon>
        <taxon>Desulfobacterales</taxon>
        <taxon>Desulfatirhabdiaceae</taxon>
        <taxon>Desulfatirhabdium</taxon>
    </lineage>
</organism>
<dbReference type="InterPro" id="IPR035909">
    <property type="entry name" value="CheB_C"/>
</dbReference>
<dbReference type="CDD" id="cd16433">
    <property type="entry name" value="CheB"/>
    <property type="match status" value="1"/>
</dbReference>
<comment type="catalytic activity">
    <reaction evidence="3">
        <text>[protein]-L-glutamate 5-O-methyl ester + H2O = L-glutamyl-[protein] + methanol + H(+)</text>
        <dbReference type="Rhea" id="RHEA:23236"/>
        <dbReference type="Rhea" id="RHEA-COMP:10208"/>
        <dbReference type="Rhea" id="RHEA-COMP:10311"/>
        <dbReference type="ChEBI" id="CHEBI:15377"/>
        <dbReference type="ChEBI" id="CHEBI:15378"/>
        <dbReference type="ChEBI" id="CHEBI:17790"/>
        <dbReference type="ChEBI" id="CHEBI:29973"/>
        <dbReference type="ChEBI" id="CHEBI:82795"/>
        <dbReference type="EC" id="3.1.1.61"/>
    </reaction>
</comment>
<proteinExistence type="predicted"/>
<evidence type="ECO:0000256" key="1">
    <source>
        <dbReference type="ARBA" id="ARBA00022801"/>
    </source>
</evidence>
<protein>
    <recommendedName>
        <fullName evidence="2">protein-glutamate methylesterase</fullName>
        <ecNumber evidence="2">3.1.1.61</ecNumber>
    </recommendedName>
</protein>
<evidence type="ECO:0000256" key="2">
    <source>
        <dbReference type="ARBA" id="ARBA00039140"/>
    </source>
</evidence>
<evidence type="ECO:0000259" key="5">
    <source>
        <dbReference type="PROSITE" id="PS50122"/>
    </source>
</evidence>
<reference evidence="6" key="1">
    <citation type="journal article" date="2020" name="mSystems">
        <title>Genome- and Community-Level Interaction Insights into Carbon Utilization and Element Cycling Functions of Hydrothermarchaeota in Hydrothermal Sediment.</title>
        <authorList>
            <person name="Zhou Z."/>
            <person name="Liu Y."/>
            <person name="Xu W."/>
            <person name="Pan J."/>
            <person name="Luo Z.H."/>
            <person name="Li M."/>
        </authorList>
    </citation>
    <scope>NUCLEOTIDE SEQUENCE [LARGE SCALE GENOMIC DNA]</scope>
    <source>
        <strain evidence="6">SpSt-477</strain>
    </source>
</reference>
<keyword evidence="4" id="KW-0145">Chemotaxis</keyword>
<comment type="caution">
    <text evidence="6">The sequence shown here is derived from an EMBL/GenBank/DDBJ whole genome shotgun (WGS) entry which is preliminary data.</text>
</comment>
<dbReference type="PANTHER" id="PTHR42872">
    <property type="entry name" value="PROTEIN-GLUTAMATE METHYLESTERASE/PROTEIN-GLUTAMINE GLUTAMINASE"/>
    <property type="match status" value="1"/>
</dbReference>
<evidence type="ECO:0000256" key="3">
    <source>
        <dbReference type="ARBA" id="ARBA00048267"/>
    </source>
</evidence>
<dbReference type="InterPro" id="IPR000673">
    <property type="entry name" value="Sig_transdc_resp-reg_Me-estase"/>
</dbReference>
<sequence>MPHECIVMGVSAGGFKALSVLLPKLPKHSRIAVLIVQHTKADAGDFLARHLDNICGIRVKQAEDKEAIDAGTVYIAPPGYHLLVERDKTLSLSVDELVHFARPSIDVLFESAAPVYRDRLIGIILTGAGTDGCSGMKAVKEHGGLTIVQDPKTAEVAFLPRSVLQKVTVDYILPLDAIGGFLARMAM</sequence>
<dbReference type="PANTHER" id="PTHR42872:SF3">
    <property type="entry name" value="PROTEIN-GLUTAMATE METHYLESTERASE_PROTEIN-GLUTAMINE GLUTAMINASE 1"/>
    <property type="match status" value="1"/>
</dbReference>
<evidence type="ECO:0000313" key="6">
    <source>
        <dbReference type="EMBL" id="HGU34454.1"/>
    </source>
</evidence>
<accession>A0A7C4W022</accession>
<feature type="active site" evidence="4">
    <location>
        <position position="38"/>
    </location>
</feature>
<dbReference type="SUPFAM" id="SSF52738">
    <property type="entry name" value="Methylesterase CheB, C-terminal domain"/>
    <property type="match status" value="1"/>
</dbReference>
<dbReference type="Gene3D" id="3.40.50.180">
    <property type="entry name" value="Methylesterase CheB, C-terminal domain"/>
    <property type="match status" value="1"/>
</dbReference>
<feature type="domain" description="CheB-type methylesterase" evidence="5">
    <location>
        <begin position="1"/>
        <end position="187"/>
    </location>
</feature>
<dbReference type="PROSITE" id="PS50122">
    <property type="entry name" value="CHEB"/>
    <property type="match status" value="1"/>
</dbReference>
<dbReference type="Pfam" id="PF01339">
    <property type="entry name" value="CheB_methylest"/>
    <property type="match status" value="1"/>
</dbReference>
<dbReference type="EC" id="3.1.1.61" evidence="2"/>
<gene>
    <name evidence="6" type="ORF">ENS29_16645</name>
</gene>